<evidence type="ECO:0000313" key="5">
    <source>
        <dbReference type="EMBL" id="KPI41327.1"/>
    </source>
</evidence>
<organism evidence="5 6">
    <name type="scientific">Cyphellophora attinorum</name>
    <dbReference type="NCBI Taxonomy" id="1664694"/>
    <lineage>
        <taxon>Eukaryota</taxon>
        <taxon>Fungi</taxon>
        <taxon>Dikarya</taxon>
        <taxon>Ascomycota</taxon>
        <taxon>Pezizomycotina</taxon>
        <taxon>Eurotiomycetes</taxon>
        <taxon>Chaetothyriomycetidae</taxon>
        <taxon>Chaetothyriales</taxon>
        <taxon>Cyphellophoraceae</taxon>
        <taxon>Cyphellophora</taxon>
    </lineage>
</organism>
<dbReference type="SMART" id="SM00484">
    <property type="entry name" value="XPGI"/>
    <property type="match status" value="1"/>
</dbReference>
<accession>A0A0N1HS41</accession>
<dbReference type="STRING" id="1664694.A0A0N1HS41"/>
<dbReference type="InterPro" id="IPR029060">
    <property type="entry name" value="PIN-like_dom_sf"/>
</dbReference>
<dbReference type="InterPro" id="IPR036279">
    <property type="entry name" value="5-3_exonuclease_C_sf"/>
</dbReference>
<sequence>MGIKGFWEVLTDHDSKHPESPIVKDVNIAELAAKHIDTYKRPYRIATKAIREGSHRTSNPSEKQILYRALRYAKLGIQCLFVFDGPKRPRKRHGEHVYNIKWDSKLTKETLRAIGVPCWYAPGEAEAECAALQREGHVDAVFSNDGDSFMFGATTVMTFKYDDGKKKSNDMVCLVKADDLRKQFQGIDQEGICLFALLTGNDYDTEGLPQCGGVAAVEAVKAGFGSSLTAAYHNKQLRQWKHALQEHFRTCGRPITVSNKATTKVSRESYWNNFVELDGLKDILTTRFNFSAQEFLAWLPQVLLVRRLLNNEDVEGLKLEIGRKISRKEFGSASVSSASYSSEALGLTERYLVTWPQNDTRDTSRIKDYAYEERLHADIVDKVLEAGGISTFATSKQGSKRKSADTSDHPRPCKQKKPARGSKSLDHIKQTLSEDALRKQPSTTKAPGTTCSQSKLVSTAPAVSTTAIHSEHIAEVGSRAIT</sequence>
<keyword evidence="2" id="KW-0378">Hydrolase</keyword>
<dbReference type="SUPFAM" id="SSF88723">
    <property type="entry name" value="PIN domain-like"/>
    <property type="match status" value="1"/>
</dbReference>
<dbReference type="GeneID" id="28740379"/>
<feature type="domain" description="XPG-I" evidence="4">
    <location>
        <begin position="112"/>
        <end position="186"/>
    </location>
</feature>
<dbReference type="InterPro" id="IPR006086">
    <property type="entry name" value="XPG-I_dom"/>
</dbReference>
<dbReference type="RefSeq" id="XP_018001290.1">
    <property type="nucleotide sequence ID" value="XM_018148499.1"/>
</dbReference>
<evidence type="ECO:0000256" key="2">
    <source>
        <dbReference type="ARBA" id="ARBA00022801"/>
    </source>
</evidence>
<dbReference type="Gene3D" id="3.40.50.1010">
    <property type="entry name" value="5'-nuclease"/>
    <property type="match status" value="2"/>
</dbReference>
<evidence type="ECO:0000259" key="4">
    <source>
        <dbReference type="SMART" id="SM00484"/>
    </source>
</evidence>
<dbReference type="CDD" id="cd09870">
    <property type="entry name" value="PIN_YEN1"/>
    <property type="match status" value="1"/>
</dbReference>
<dbReference type="InterPro" id="IPR006085">
    <property type="entry name" value="XPG_DNA_repair_N"/>
</dbReference>
<dbReference type="AlphaFoldDB" id="A0A0N1HS41"/>
<dbReference type="PRINTS" id="PR00853">
    <property type="entry name" value="XPGRADSUPER"/>
</dbReference>
<evidence type="ECO:0000313" key="6">
    <source>
        <dbReference type="Proteomes" id="UP000038010"/>
    </source>
</evidence>
<dbReference type="Pfam" id="PF00867">
    <property type="entry name" value="XPG_I"/>
    <property type="match status" value="1"/>
</dbReference>
<feature type="compositionally biased region" description="Basic and acidic residues" evidence="3">
    <location>
        <begin position="402"/>
        <end position="411"/>
    </location>
</feature>
<keyword evidence="1" id="KW-0540">Nuclease</keyword>
<reference evidence="5 6" key="1">
    <citation type="submission" date="2015-06" db="EMBL/GenBank/DDBJ databases">
        <title>Draft genome of the ant-associated black yeast Phialophora attae CBS 131958.</title>
        <authorList>
            <person name="Moreno L.F."/>
            <person name="Stielow B.J."/>
            <person name="de Hoog S."/>
            <person name="Vicente V.A."/>
            <person name="Weiss V.A."/>
            <person name="de Vries M."/>
            <person name="Cruz L.M."/>
            <person name="Souza E.M."/>
        </authorList>
    </citation>
    <scope>NUCLEOTIDE SEQUENCE [LARGE SCALE GENOMIC DNA]</scope>
    <source>
        <strain evidence="5 6">CBS 131958</strain>
    </source>
</reference>
<gene>
    <name evidence="5" type="ORF">AB675_8081</name>
</gene>
<evidence type="ECO:0000256" key="1">
    <source>
        <dbReference type="ARBA" id="ARBA00022722"/>
    </source>
</evidence>
<protein>
    <submittedName>
        <fullName evidence="5">Flap endonuclease-like protein</fullName>
    </submittedName>
</protein>
<comment type="caution">
    <text evidence="5">The sequence shown here is derived from an EMBL/GenBank/DDBJ whole genome shotgun (WGS) entry which is preliminary data.</text>
</comment>
<dbReference type="InterPro" id="IPR006084">
    <property type="entry name" value="XPG/Rad2"/>
</dbReference>
<dbReference type="Pfam" id="PF00752">
    <property type="entry name" value="XPG_N"/>
    <property type="match status" value="1"/>
</dbReference>
<dbReference type="GO" id="GO:0006281">
    <property type="term" value="P:DNA repair"/>
    <property type="evidence" value="ECO:0007669"/>
    <property type="project" value="UniProtKB-ARBA"/>
</dbReference>
<name>A0A0N1HS41_9EURO</name>
<keyword evidence="6" id="KW-1185">Reference proteome</keyword>
<dbReference type="OrthoDB" id="2959108at2759"/>
<dbReference type="VEuPathDB" id="FungiDB:AB675_8081"/>
<dbReference type="PANTHER" id="PTHR11081:SF62">
    <property type="entry name" value="XPG-I DOMAIN-CONTAINING PROTEIN"/>
    <property type="match status" value="1"/>
</dbReference>
<proteinExistence type="predicted"/>
<dbReference type="GO" id="GO:0017108">
    <property type="term" value="F:5'-flap endonuclease activity"/>
    <property type="evidence" value="ECO:0007669"/>
    <property type="project" value="TreeGrafter"/>
</dbReference>
<feature type="region of interest" description="Disordered" evidence="3">
    <location>
        <begin position="394"/>
        <end position="456"/>
    </location>
</feature>
<dbReference type="Proteomes" id="UP000038010">
    <property type="component" value="Unassembled WGS sequence"/>
</dbReference>
<keyword evidence="5" id="KW-0255">Endonuclease</keyword>
<dbReference type="EMBL" id="LFJN01000010">
    <property type="protein sequence ID" value="KPI41327.1"/>
    <property type="molecule type" value="Genomic_DNA"/>
</dbReference>
<evidence type="ECO:0000256" key="3">
    <source>
        <dbReference type="SAM" id="MobiDB-lite"/>
    </source>
</evidence>
<dbReference type="PANTHER" id="PTHR11081">
    <property type="entry name" value="FLAP ENDONUCLEASE FAMILY MEMBER"/>
    <property type="match status" value="1"/>
</dbReference>
<dbReference type="SUPFAM" id="SSF47807">
    <property type="entry name" value="5' to 3' exonuclease, C-terminal subdomain"/>
    <property type="match status" value="1"/>
</dbReference>
<feature type="compositionally biased region" description="Polar residues" evidence="3">
    <location>
        <begin position="440"/>
        <end position="456"/>
    </location>
</feature>